<accession>A0A2M6WAZ1</accession>
<name>A0A2M6WAZ1_9BACT</name>
<dbReference type="Proteomes" id="UP000231464">
    <property type="component" value="Unassembled WGS sequence"/>
</dbReference>
<dbReference type="EMBL" id="PFBP01000019">
    <property type="protein sequence ID" value="PIT89941.1"/>
    <property type="molecule type" value="Genomic_DNA"/>
</dbReference>
<proteinExistence type="predicted"/>
<dbReference type="AlphaFoldDB" id="A0A2M6WAZ1"/>
<evidence type="ECO:0000313" key="1">
    <source>
        <dbReference type="EMBL" id="PIT89941.1"/>
    </source>
</evidence>
<gene>
    <name evidence="1" type="ORF">COU23_01130</name>
</gene>
<reference evidence="2" key="1">
    <citation type="submission" date="2017-09" db="EMBL/GenBank/DDBJ databases">
        <title>Depth-based differentiation of microbial function through sediment-hosted aquifers and enrichment of novel symbionts in the deep terrestrial subsurface.</title>
        <authorList>
            <person name="Probst A.J."/>
            <person name="Ladd B."/>
            <person name="Jarett J.K."/>
            <person name="Geller-Mcgrath D.E."/>
            <person name="Sieber C.M.K."/>
            <person name="Emerson J.B."/>
            <person name="Anantharaman K."/>
            <person name="Thomas B.C."/>
            <person name="Malmstrom R."/>
            <person name="Stieglmeier M."/>
            <person name="Klingl A."/>
            <person name="Woyke T."/>
            <person name="Ryan C.M."/>
            <person name="Banfield J.F."/>
        </authorList>
    </citation>
    <scope>NUCLEOTIDE SEQUENCE [LARGE SCALE GENOMIC DNA]</scope>
</reference>
<evidence type="ECO:0000313" key="2">
    <source>
        <dbReference type="Proteomes" id="UP000231464"/>
    </source>
</evidence>
<organism evidence="1 2">
    <name type="scientific">Candidatus Kuenenbacteria bacterium CG10_big_fil_rev_8_21_14_0_10_36_11</name>
    <dbReference type="NCBI Taxonomy" id="1974618"/>
    <lineage>
        <taxon>Bacteria</taxon>
        <taxon>Candidatus Kueneniibacteriota</taxon>
    </lineage>
</organism>
<sequence>MLLLNGSSPAQSILILSKFHFYIIIEYMKNNLQIQRVCEQLKFLEEMYRHLIKILPSFDITDKKILPYGLKSHTRSVSWLVKQVIT</sequence>
<comment type="caution">
    <text evidence="1">The sequence shown here is derived from an EMBL/GenBank/DDBJ whole genome shotgun (WGS) entry which is preliminary data.</text>
</comment>
<protein>
    <submittedName>
        <fullName evidence="1">Uncharacterized protein</fullName>
    </submittedName>
</protein>